<accession>A0ABV1HZM8</accession>
<evidence type="ECO:0000256" key="2">
    <source>
        <dbReference type="ARBA" id="ARBA00022649"/>
    </source>
</evidence>
<reference evidence="3 4" key="1">
    <citation type="submission" date="2024-03" db="EMBL/GenBank/DDBJ databases">
        <title>Human intestinal bacterial collection.</title>
        <authorList>
            <person name="Pauvert C."/>
            <person name="Hitch T.C.A."/>
            <person name="Clavel T."/>
        </authorList>
    </citation>
    <scope>NUCLEOTIDE SEQUENCE [LARGE SCALE GENOMIC DNA]</scope>
    <source>
        <strain evidence="3 4">CLA-AA-H78B</strain>
    </source>
</reference>
<gene>
    <name evidence="3" type="ORF">WMO62_05935</name>
</gene>
<dbReference type="InterPro" id="IPR011067">
    <property type="entry name" value="Plasmid_toxin/cell-grow_inhib"/>
</dbReference>
<sequence length="224" mass="25879">MQKHFLGTKERAIEDISEMLEKYSDTKRGYLLSSWLSEYTRFIKQEETFKPQFLKRYKRGEIVKVNLGYKIGCEEGGPHYAIVLDKQNSVYSDTLLILPLSSKKETTKFNRYTLDLGNEIYEKLHQKYLQKFSECIKEVSAELSDDQETIKLSVRIDSSEADKVQEEIDSMKEGSIALISQITTISKIRIIKPKRTVDALSDICVSSQTLDIIDNRIKNLYLGN</sequence>
<comment type="caution">
    <text evidence="3">The sequence shown here is derived from an EMBL/GenBank/DDBJ whole genome shotgun (WGS) entry which is preliminary data.</text>
</comment>
<protein>
    <submittedName>
        <fullName evidence="3">Type II toxin-antitoxin system PemK/MazF family toxin</fullName>
        <ecNumber evidence="3">3.1.-.-</ecNumber>
    </submittedName>
</protein>
<dbReference type="Proteomes" id="UP001470288">
    <property type="component" value="Unassembled WGS sequence"/>
</dbReference>
<keyword evidence="3" id="KW-0378">Hydrolase</keyword>
<evidence type="ECO:0000313" key="4">
    <source>
        <dbReference type="Proteomes" id="UP001470288"/>
    </source>
</evidence>
<dbReference type="InterPro" id="IPR003477">
    <property type="entry name" value="PemK-like"/>
</dbReference>
<dbReference type="EMBL" id="JBBMFC010000008">
    <property type="protein sequence ID" value="MEQ2578387.1"/>
    <property type="molecule type" value="Genomic_DNA"/>
</dbReference>
<name>A0ABV1HZM8_9FIRM</name>
<dbReference type="EC" id="3.1.-.-" evidence="3"/>
<keyword evidence="4" id="KW-1185">Reference proteome</keyword>
<keyword evidence="2" id="KW-1277">Toxin-antitoxin system</keyword>
<dbReference type="Pfam" id="PF02452">
    <property type="entry name" value="PemK_toxin"/>
    <property type="match status" value="1"/>
</dbReference>
<dbReference type="RefSeq" id="WP_349144112.1">
    <property type="nucleotide sequence ID" value="NZ_JBBMFC010000008.1"/>
</dbReference>
<evidence type="ECO:0000313" key="3">
    <source>
        <dbReference type="EMBL" id="MEQ2578387.1"/>
    </source>
</evidence>
<dbReference type="GO" id="GO:0016787">
    <property type="term" value="F:hydrolase activity"/>
    <property type="evidence" value="ECO:0007669"/>
    <property type="project" value="UniProtKB-KW"/>
</dbReference>
<dbReference type="SUPFAM" id="SSF50118">
    <property type="entry name" value="Cell growth inhibitor/plasmid maintenance toxic component"/>
    <property type="match status" value="1"/>
</dbReference>
<organism evidence="3 4">
    <name type="scientific">Hominiventricola aquisgranensis</name>
    <dbReference type="NCBI Taxonomy" id="3133164"/>
    <lineage>
        <taxon>Bacteria</taxon>
        <taxon>Bacillati</taxon>
        <taxon>Bacillota</taxon>
        <taxon>Clostridia</taxon>
        <taxon>Lachnospirales</taxon>
        <taxon>Lachnospiraceae</taxon>
        <taxon>Hominiventricola</taxon>
    </lineage>
</organism>
<evidence type="ECO:0000256" key="1">
    <source>
        <dbReference type="ARBA" id="ARBA00007521"/>
    </source>
</evidence>
<dbReference type="Gene3D" id="2.30.30.110">
    <property type="match status" value="1"/>
</dbReference>
<proteinExistence type="inferred from homology"/>
<comment type="similarity">
    <text evidence="1">Belongs to the PemK/MazF family.</text>
</comment>